<name>A0A4Z0QW55_9FIRM</name>
<dbReference type="GO" id="GO:0042732">
    <property type="term" value="P:D-xylose metabolic process"/>
    <property type="evidence" value="ECO:0007669"/>
    <property type="project" value="UniProtKB-KW"/>
</dbReference>
<dbReference type="Pfam" id="PF00480">
    <property type="entry name" value="ROK"/>
    <property type="match status" value="1"/>
</dbReference>
<evidence type="ECO:0000313" key="4">
    <source>
        <dbReference type="EMBL" id="TGE34748.1"/>
    </source>
</evidence>
<dbReference type="RefSeq" id="WP_135553148.1">
    <property type="nucleotide sequence ID" value="NZ_SPQQ01000031.1"/>
</dbReference>
<proteinExistence type="inferred from homology"/>
<sequence length="343" mass="37889">MIPIINNTIRVKQVNVELVKTALKALTFGTKLTIANVTGLSVATCGNILNELSERGEAIEADLEQSNGGRPARRFMYNANYSYIACIYVSNDGGVYRTTHAVTNLTGEVIEENSAEVEIINYEVIDNLIEKLIYSYENIKAVGIGIPGIIYRGIIGAVDIKELADLPLATRLKAKYNLKVIVENDMNLIAYGFYKKQNYDEAKTITVVNFPKGNGSGAGIIVEGHIIRGNTNFAGEVSYLPFDKSREDQIKQTNSADGCFPLMVKTIGSIIAIINPETIVITGGLIRSNMQEDFSIACRKTIPHEHMPQIIIQENMQEDYINGLVSTTLESLTCDIQLIERRM</sequence>
<dbReference type="Proteomes" id="UP000298460">
    <property type="component" value="Unassembled WGS sequence"/>
</dbReference>
<keyword evidence="3" id="KW-0119">Carbohydrate metabolism</keyword>
<dbReference type="OrthoDB" id="6501901at2"/>
<dbReference type="InterPro" id="IPR043129">
    <property type="entry name" value="ATPase_NBD"/>
</dbReference>
<dbReference type="InterPro" id="IPR000600">
    <property type="entry name" value="ROK"/>
</dbReference>
<comment type="caution">
    <text evidence="4">The sequence shown here is derived from an EMBL/GenBank/DDBJ whole genome shotgun (WGS) entry which is preliminary data.</text>
</comment>
<keyword evidence="5" id="KW-1185">Reference proteome</keyword>
<dbReference type="AlphaFoldDB" id="A0A4Z0QW55"/>
<dbReference type="PANTHER" id="PTHR18964">
    <property type="entry name" value="ROK (REPRESSOR, ORF, KINASE) FAMILY"/>
    <property type="match status" value="1"/>
</dbReference>
<dbReference type="InterPro" id="IPR036388">
    <property type="entry name" value="WH-like_DNA-bd_sf"/>
</dbReference>
<dbReference type="Gene3D" id="3.30.420.40">
    <property type="match status" value="2"/>
</dbReference>
<keyword evidence="3" id="KW-0859">Xylose metabolism</keyword>
<reference evidence="4 5" key="1">
    <citation type="submission" date="2019-03" db="EMBL/GenBank/DDBJ databases">
        <title>Draft Genome Sequence of Desulfosporosinus fructosivorans Strain 63.6F, Isolated from Marine Sediment in the Baltic Sea.</title>
        <authorList>
            <person name="Hausmann B."/>
            <person name="Vandieken V."/>
            <person name="Pjevac P."/>
            <person name="Schreck K."/>
            <person name="Herbold C.W."/>
            <person name="Loy A."/>
        </authorList>
    </citation>
    <scope>NUCLEOTIDE SEQUENCE [LARGE SCALE GENOMIC DNA]</scope>
    <source>
        <strain evidence="4 5">63.6F</strain>
    </source>
</reference>
<dbReference type="EMBL" id="SPQQ01000031">
    <property type="protein sequence ID" value="TGE34748.1"/>
    <property type="molecule type" value="Genomic_DNA"/>
</dbReference>
<dbReference type="InterPro" id="IPR036390">
    <property type="entry name" value="WH_DNA-bd_sf"/>
</dbReference>
<evidence type="ECO:0000256" key="2">
    <source>
        <dbReference type="ARBA" id="ARBA00006479"/>
    </source>
</evidence>
<dbReference type="Gene3D" id="1.10.10.10">
    <property type="entry name" value="Winged helix-like DNA-binding domain superfamily/Winged helix DNA-binding domain"/>
    <property type="match status" value="1"/>
</dbReference>
<evidence type="ECO:0000256" key="3">
    <source>
        <dbReference type="ARBA" id="ARBA00022629"/>
    </source>
</evidence>
<dbReference type="SUPFAM" id="SSF46785">
    <property type="entry name" value="Winged helix' DNA-binding domain"/>
    <property type="match status" value="1"/>
</dbReference>
<evidence type="ECO:0000256" key="1">
    <source>
        <dbReference type="ARBA" id="ARBA00002486"/>
    </source>
</evidence>
<accession>A0A4Z0QW55</accession>
<organism evidence="4 5">
    <name type="scientific">Desulfosporosinus fructosivorans</name>
    <dbReference type="NCBI Taxonomy" id="2018669"/>
    <lineage>
        <taxon>Bacteria</taxon>
        <taxon>Bacillati</taxon>
        <taxon>Bacillota</taxon>
        <taxon>Clostridia</taxon>
        <taxon>Eubacteriales</taxon>
        <taxon>Desulfitobacteriaceae</taxon>
        <taxon>Desulfosporosinus</taxon>
    </lineage>
</organism>
<comment type="function">
    <text evidence="1">Transcriptional repressor of xylose-utilizing enzymes.</text>
</comment>
<evidence type="ECO:0000313" key="5">
    <source>
        <dbReference type="Proteomes" id="UP000298460"/>
    </source>
</evidence>
<protein>
    <submittedName>
        <fullName evidence="4">ROK family protein</fullName>
    </submittedName>
</protein>
<dbReference type="SUPFAM" id="SSF53067">
    <property type="entry name" value="Actin-like ATPase domain"/>
    <property type="match status" value="1"/>
</dbReference>
<gene>
    <name evidence="4" type="ORF">E4K67_29075</name>
</gene>
<dbReference type="PANTHER" id="PTHR18964:SF149">
    <property type="entry name" value="BIFUNCTIONAL UDP-N-ACETYLGLUCOSAMINE 2-EPIMERASE_N-ACETYLMANNOSAMINE KINASE"/>
    <property type="match status" value="1"/>
</dbReference>
<dbReference type="CDD" id="cd23763">
    <property type="entry name" value="ASKHA_ATPase_ROK"/>
    <property type="match status" value="1"/>
</dbReference>
<comment type="similarity">
    <text evidence="2">Belongs to the ROK (NagC/XylR) family.</text>
</comment>